<protein>
    <submittedName>
        <fullName evidence="5">Crp/Fnr family transcriptional regulator</fullName>
    </submittedName>
</protein>
<dbReference type="SUPFAM" id="SSF46785">
    <property type="entry name" value="Winged helix' DNA-binding domain"/>
    <property type="match status" value="1"/>
</dbReference>
<comment type="caution">
    <text evidence="5">The sequence shown here is derived from an EMBL/GenBank/DDBJ whole genome shotgun (WGS) entry which is preliminary data.</text>
</comment>
<keyword evidence="6" id="KW-1185">Reference proteome</keyword>
<reference evidence="6" key="1">
    <citation type="journal article" date="2019" name="Int. J. Syst. Evol. Microbiol.">
        <title>The Global Catalogue of Microorganisms (GCM) 10K type strain sequencing project: providing services to taxonomists for standard genome sequencing and annotation.</title>
        <authorList>
            <consortium name="The Broad Institute Genomics Platform"/>
            <consortium name="The Broad Institute Genome Sequencing Center for Infectious Disease"/>
            <person name="Wu L."/>
            <person name="Ma J."/>
        </authorList>
    </citation>
    <scope>NUCLEOTIDE SEQUENCE [LARGE SCALE GENOMIC DNA]</scope>
    <source>
        <strain evidence="6">CCUG 30340</strain>
    </source>
</reference>
<dbReference type="InterPro" id="IPR050397">
    <property type="entry name" value="Env_Response_Regulators"/>
</dbReference>
<evidence type="ECO:0000259" key="4">
    <source>
        <dbReference type="Pfam" id="PF13545"/>
    </source>
</evidence>
<keyword evidence="1" id="KW-0805">Transcription regulation</keyword>
<dbReference type="InterPro" id="IPR012318">
    <property type="entry name" value="HTH_CRP"/>
</dbReference>
<feature type="domain" description="HTH crp-type" evidence="4">
    <location>
        <begin position="152"/>
        <end position="218"/>
    </location>
</feature>
<proteinExistence type="predicted"/>
<keyword evidence="3" id="KW-0804">Transcription</keyword>
<organism evidence="5 6">
    <name type="scientific">Dokdonella ginsengisoli</name>
    <dbReference type="NCBI Taxonomy" id="363846"/>
    <lineage>
        <taxon>Bacteria</taxon>
        <taxon>Pseudomonadati</taxon>
        <taxon>Pseudomonadota</taxon>
        <taxon>Gammaproteobacteria</taxon>
        <taxon>Lysobacterales</taxon>
        <taxon>Rhodanobacteraceae</taxon>
        <taxon>Dokdonella</taxon>
    </lineage>
</organism>
<dbReference type="RefSeq" id="WP_380022193.1">
    <property type="nucleotide sequence ID" value="NZ_JBHSHD010000010.1"/>
</dbReference>
<dbReference type="InterPro" id="IPR014710">
    <property type="entry name" value="RmlC-like_jellyroll"/>
</dbReference>
<evidence type="ECO:0000313" key="5">
    <source>
        <dbReference type="EMBL" id="MFC4821932.1"/>
    </source>
</evidence>
<dbReference type="SUPFAM" id="SSF51206">
    <property type="entry name" value="cAMP-binding domain-like"/>
    <property type="match status" value="1"/>
</dbReference>
<dbReference type="Pfam" id="PF13545">
    <property type="entry name" value="HTH_Crp_2"/>
    <property type="match status" value="1"/>
</dbReference>
<dbReference type="Gene3D" id="2.60.120.10">
    <property type="entry name" value="Jelly Rolls"/>
    <property type="match status" value="1"/>
</dbReference>
<evidence type="ECO:0000313" key="6">
    <source>
        <dbReference type="Proteomes" id="UP001595886"/>
    </source>
</evidence>
<name>A0ABV9QYJ6_9GAMM</name>
<evidence type="ECO:0000256" key="3">
    <source>
        <dbReference type="ARBA" id="ARBA00023163"/>
    </source>
</evidence>
<keyword evidence="2" id="KW-0238">DNA-binding</keyword>
<dbReference type="InterPro" id="IPR036388">
    <property type="entry name" value="WH-like_DNA-bd_sf"/>
</dbReference>
<dbReference type="EMBL" id="JBHSHD010000010">
    <property type="protein sequence ID" value="MFC4821932.1"/>
    <property type="molecule type" value="Genomic_DNA"/>
</dbReference>
<dbReference type="Proteomes" id="UP001595886">
    <property type="component" value="Unassembled WGS sequence"/>
</dbReference>
<sequence length="255" mass="28587">MLTARYSAASNRLLGGLPPRTRDRFLAECTLVDLVLGRILYERGDLIRHVYFPVDSSVSMLAVIDRERTALEVGMVGSEGMCGHALVLGSDVAPLRALVQGAGTSWRMKASTFRRQLENVPALRQLLWRYVGVLFGQLAQAAACTRFHVVEQRLARWLLMTQDRSHADSFEVTQEFLAFMLGIRRVGVTIAAGSLQSKRLIRYRRGRIVILNRDRLEAAACSCYLADLQIYQDGLGTRSKLQRVTHARAAKERTP</sequence>
<accession>A0ABV9QYJ6</accession>
<dbReference type="InterPro" id="IPR018490">
    <property type="entry name" value="cNMP-bd_dom_sf"/>
</dbReference>
<gene>
    <name evidence="5" type="ORF">ACFO6Q_16535</name>
</gene>
<dbReference type="InterPro" id="IPR036390">
    <property type="entry name" value="WH_DNA-bd_sf"/>
</dbReference>
<dbReference type="PANTHER" id="PTHR24567:SF74">
    <property type="entry name" value="HTH-TYPE TRANSCRIPTIONAL REGULATOR ARCR"/>
    <property type="match status" value="1"/>
</dbReference>
<evidence type="ECO:0000256" key="2">
    <source>
        <dbReference type="ARBA" id="ARBA00023125"/>
    </source>
</evidence>
<dbReference type="Gene3D" id="1.10.10.10">
    <property type="entry name" value="Winged helix-like DNA-binding domain superfamily/Winged helix DNA-binding domain"/>
    <property type="match status" value="1"/>
</dbReference>
<evidence type="ECO:0000256" key="1">
    <source>
        <dbReference type="ARBA" id="ARBA00023015"/>
    </source>
</evidence>
<dbReference type="PANTHER" id="PTHR24567">
    <property type="entry name" value="CRP FAMILY TRANSCRIPTIONAL REGULATORY PROTEIN"/>
    <property type="match status" value="1"/>
</dbReference>